<dbReference type="EMBL" id="DF830079">
    <property type="protein sequence ID" value="GAK66219.1"/>
    <property type="molecule type" value="Genomic_DNA"/>
</dbReference>
<evidence type="ECO:0000313" key="3">
    <source>
        <dbReference type="Proteomes" id="UP000053758"/>
    </source>
</evidence>
<organism evidence="2">
    <name type="scientific">Pseudozyma antarctica</name>
    <name type="common">Yeast</name>
    <name type="synonym">Candida antarctica</name>
    <dbReference type="NCBI Taxonomy" id="84753"/>
    <lineage>
        <taxon>Eukaryota</taxon>
        <taxon>Fungi</taxon>
        <taxon>Dikarya</taxon>
        <taxon>Basidiomycota</taxon>
        <taxon>Ustilaginomycotina</taxon>
        <taxon>Ustilaginomycetes</taxon>
        <taxon>Ustilaginales</taxon>
        <taxon>Ustilaginaceae</taxon>
        <taxon>Moesziomyces</taxon>
    </lineage>
</organism>
<feature type="region of interest" description="Disordered" evidence="1">
    <location>
        <begin position="1"/>
        <end position="29"/>
    </location>
</feature>
<dbReference type="HOGENOM" id="CLU_1686327_0_0_1"/>
<accession>A0A081CHS3</accession>
<proteinExistence type="predicted"/>
<feature type="compositionally biased region" description="Basic and acidic residues" evidence="1">
    <location>
        <begin position="1"/>
        <end position="12"/>
    </location>
</feature>
<keyword evidence="3" id="KW-1185">Reference proteome</keyword>
<dbReference type="Proteomes" id="UP000053758">
    <property type="component" value="Unassembled WGS sequence"/>
</dbReference>
<name>A0A081CHS3_PSEA2</name>
<dbReference type="RefSeq" id="XP_014655464.1">
    <property type="nucleotide sequence ID" value="XM_014799978.1"/>
</dbReference>
<gene>
    <name evidence="2" type="ORF">PAN0_012d4441</name>
</gene>
<protein>
    <submittedName>
        <fullName evidence="2">Uncharacterized protein</fullName>
    </submittedName>
</protein>
<evidence type="ECO:0000256" key="1">
    <source>
        <dbReference type="SAM" id="MobiDB-lite"/>
    </source>
</evidence>
<dbReference type="AlphaFoldDB" id="A0A081CHS3"/>
<sequence>MAESGSVDRFELPAHPSRTAPTGRPPSDAVPLVCTVGTSAPVEGVSSREYRQHAAHQPRGFPRPPTLILLRRTPTTHTHNGADNLASGHTTAIIASSYLVVSLDSRIPTSDNIQLRSSSAVIPVAHHRIDLLDNILQRPSPARDQDFAILPAPSRW</sequence>
<reference evidence="2" key="1">
    <citation type="submission" date="2014-07" db="EMBL/GenBank/DDBJ databases">
        <title>Draft genome sequence of the yeast Pseudozyma antarctica JCM 10317 known as a producer of lipase B which used in a wide range of industrial applications.</title>
        <authorList>
            <person name="Morita T."/>
            <person name="Saika A."/>
            <person name="Koike H."/>
        </authorList>
    </citation>
    <scope>NUCLEOTIDE SEQUENCE</scope>
    <source>
        <strain evidence="2">JCM 10317</strain>
    </source>
</reference>
<evidence type="ECO:0000313" key="2">
    <source>
        <dbReference type="EMBL" id="GAK66219.1"/>
    </source>
</evidence>
<dbReference type="GeneID" id="26305341"/>